<evidence type="ECO:0000313" key="7">
    <source>
        <dbReference type="Proteomes" id="UP000435112"/>
    </source>
</evidence>
<dbReference type="OrthoDB" id="10333920at2759"/>
<feature type="signal peptide" evidence="1">
    <location>
        <begin position="1"/>
        <end position="22"/>
    </location>
</feature>
<dbReference type="EMBL" id="QXFV01002008">
    <property type="protein sequence ID" value="KAE8994379.1"/>
    <property type="molecule type" value="Genomic_DNA"/>
</dbReference>
<protein>
    <recommendedName>
        <fullName evidence="8">Secreted protein</fullName>
    </recommendedName>
</protein>
<accession>A0A6A3JGY6</accession>
<dbReference type="Proteomes" id="UP000435112">
    <property type="component" value="Unassembled WGS sequence"/>
</dbReference>
<name>A0A6A3JGY6_9STRA</name>
<feature type="chain" id="PRO_5036164583" description="Secreted protein" evidence="1">
    <location>
        <begin position="23"/>
        <end position="62"/>
    </location>
</feature>
<gene>
    <name evidence="2" type="ORF">PR001_g20412</name>
    <name evidence="3" type="ORF">PR002_g19793</name>
    <name evidence="4" type="ORF">PR003_g19066</name>
</gene>
<reference evidence="5 7" key="1">
    <citation type="submission" date="2018-09" db="EMBL/GenBank/DDBJ databases">
        <title>Genomic investigation of the strawberry pathogen Phytophthora fragariae indicates pathogenicity is determined by transcriptional variation in three key races.</title>
        <authorList>
            <person name="Adams T.M."/>
            <person name="Armitage A.D."/>
            <person name="Sobczyk M.K."/>
            <person name="Bates H.J."/>
            <person name="Dunwell J.M."/>
            <person name="Nellist C.F."/>
            <person name="Harrison R.J."/>
        </authorList>
    </citation>
    <scope>NUCLEOTIDE SEQUENCE [LARGE SCALE GENOMIC DNA]</scope>
    <source>
        <strain evidence="2 5">SCRP249</strain>
        <strain evidence="3 7">SCRP324</strain>
        <strain evidence="4 6">SCRP333</strain>
    </source>
</reference>
<keyword evidence="1" id="KW-0732">Signal</keyword>
<dbReference type="AlphaFoldDB" id="A0A6A3JGY6"/>
<dbReference type="EMBL" id="QXFT01001576">
    <property type="protein sequence ID" value="KAE9315150.1"/>
    <property type="molecule type" value="Genomic_DNA"/>
</dbReference>
<evidence type="ECO:0000313" key="2">
    <source>
        <dbReference type="EMBL" id="KAE8994379.1"/>
    </source>
</evidence>
<evidence type="ECO:0000313" key="3">
    <source>
        <dbReference type="EMBL" id="KAE8994863.1"/>
    </source>
</evidence>
<evidence type="ECO:0000313" key="6">
    <source>
        <dbReference type="Proteomes" id="UP000434957"/>
    </source>
</evidence>
<sequence>MLVPVASCLLLIALLVLEMSLGITKEAGSVKIFVAITFCVEIPAAACISIRSTADICAALES</sequence>
<evidence type="ECO:0000256" key="1">
    <source>
        <dbReference type="SAM" id="SignalP"/>
    </source>
</evidence>
<dbReference type="Proteomes" id="UP000429607">
    <property type="component" value="Unassembled WGS sequence"/>
</dbReference>
<comment type="caution">
    <text evidence="2">The sequence shown here is derived from an EMBL/GenBank/DDBJ whole genome shotgun (WGS) entry which is preliminary data.</text>
</comment>
<dbReference type="EMBL" id="QXFU01001826">
    <property type="protein sequence ID" value="KAE8994863.1"/>
    <property type="molecule type" value="Genomic_DNA"/>
</dbReference>
<evidence type="ECO:0000313" key="5">
    <source>
        <dbReference type="Proteomes" id="UP000429607"/>
    </source>
</evidence>
<proteinExistence type="predicted"/>
<keyword evidence="6" id="KW-1185">Reference proteome</keyword>
<evidence type="ECO:0008006" key="8">
    <source>
        <dbReference type="Google" id="ProtNLM"/>
    </source>
</evidence>
<dbReference type="Proteomes" id="UP000434957">
    <property type="component" value="Unassembled WGS sequence"/>
</dbReference>
<organism evidence="2 5">
    <name type="scientific">Phytophthora rubi</name>
    <dbReference type="NCBI Taxonomy" id="129364"/>
    <lineage>
        <taxon>Eukaryota</taxon>
        <taxon>Sar</taxon>
        <taxon>Stramenopiles</taxon>
        <taxon>Oomycota</taxon>
        <taxon>Peronosporomycetes</taxon>
        <taxon>Peronosporales</taxon>
        <taxon>Peronosporaceae</taxon>
        <taxon>Phytophthora</taxon>
    </lineage>
</organism>
<evidence type="ECO:0000313" key="4">
    <source>
        <dbReference type="EMBL" id="KAE9315150.1"/>
    </source>
</evidence>